<dbReference type="STRING" id="453.Lfee_2239"/>
<evidence type="ECO:0008006" key="5">
    <source>
        <dbReference type="Google" id="ProtNLM"/>
    </source>
</evidence>
<dbReference type="SMART" id="SM00368">
    <property type="entry name" value="LRR_RI"/>
    <property type="match status" value="6"/>
</dbReference>
<evidence type="ECO:0000256" key="1">
    <source>
        <dbReference type="ARBA" id="ARBA00022737"/>
    </source>
</evidence>
<dbReference type="Pfam" id="PF13516">
    <property type="entry name" value="LRR_6"/>
    <property type="match status" value="3"/>
</dbReference>
<keyword evidence="4" id="KW-1185">Reference proteome</keyword>
<accession>A0A0W0TL24</accession>
<protein>
    <recommendedName>
        <fullName evidence="5">Dot/Icm secretion system substrate</fullName>
    </recommendedName>
</protein>
<sequence length="658" mass="73067">MPSEQGSIERIKKSLEEAKGPGLCLSFFSDGLDSFGADLIGKFLKSNTTVTDLELYGNKFTSVGTFLLVKSLKRNTGLIKLALGGNNFNDGFVLATLAEAVNSHPNLVFLELGDSEMGGNATFLLSKLATRRFPKPLILILNNNDITDDVIAASAQALENNTSLTEINLSENEITSAGASVLAKVLKKNNTLKVLNLFANAIDYQGVLALFEALKINRTLTTIDLSSNEIYTSQDNQGKLGARIAEVLMENSSLTALLLNDLQLGNENILSFVRVIRANTSLTALGLEGNAISDQTEAALVEALEDNIYLTKFELDTKLRPQIDRLLARNQLLQQRYVQPLLAASEKEDTAEIIRLLMQMKTAYPEIDNANSKLPKQLVHFYWSVADELVDSLFVSEGLNDKARYSLILELLKNRLNEEKYQKIVRACLKGLGRLSGAQESDSDFEPHQSNQFVTYCQLRSAAQRVLTETIDTNGQIKETHHHRHQLLRALCHQESYTPLATHYLLASPEVRAQLNLNDSDKPIVIDAVIVTSTDNSSNRLDKDAAILVMGDKIDPDHRAQLMLYGYTEAVKKFSKDTLPKPEHLLRHAVDRLTTELDDEKEHRFTSSSGKEEVDTEVTPGYPNSLALKGVFGKSYVRKESSSEDEEDPCPQKKTKFF</sequence>
<feature type="compositionally biased region" description="Basic and acidic residues" evidence="2">
    <location>
        <begin position="597"/>
        <end position="613"/>
    </location>
</feature>
<evidence type="ECO:0000256" key="2">
    <source>
        <dbReference type="SAM" id="MobiDB-lite"/>
    </source>
</evidence>
<dbReference type="InterPro" id="IPR032675">
    <property type="entry name" value="LRR_dom_sf"/>
</dbReference>
<dbReference type="Proteomes" id="UP000054698">
    <property type="component" value="Unassembled WGS sequence"/>
</dbReference>
<gene>
    <name evidence="3" type="ORF">Lfee_2239</name>
</gene>
<dbReference type="PATRIC" id="fig|453.4.peg.2454"/>
<proteinExistence type="predicted"/>
<evidence type="ECO:0000313" key="3">
    <source>
        <dbReference type="EMBL" id="KTC95877.1"/>
    </source>
</evidence>
<feature type="region of interest" description="Disordered" evidence="2">
    <location>
        <begin position="597"/>
        <end position="658"/>
    </location>
</feature>
<comment type="caution">
    <text evidence="3">The sequence shown here is derived from an EMBL/GenBank/DDBJ whole genome shotgun (WGS) entry which is preliminary data.</text>
</comment>
<reference evidence="3 4" key="1">
    <citation type="submission" date="2015-11" db="EMBL/GenBank/DDBJ databases">
        <title>Genomic analysis of 38 Legionella species identifies large and diverse effector repertoires.</title>
        <authorList>
            <person name="Burstein D."/>
            <person name="Amaro F."/>
            <person name="Zusman T."/>
            <person name="Lifshitz Z."/>
            <person name="Cohen O."/>
            <person name="Gilbert J.A."/>
            <person name="Pupko T."/>
            <person name="Shuman H.A."/>
            <person name="Segal G."/>
        </authorList>
    </citation>
    <scope>NUCLEOTIDE SEQUENCE [LARGE SCALE GENOMIC DNA]</scope>
    <source>
        <strain evidence="3 4">WO-44C</strain>
    </source>
</reference>
<dbReference type="InterPro" id="IPR001611">
    <property type="entry name" value="Leu-rich_rpt"/>
</dbReference>
<dbReference type="InterPro" id="IPR052201">
    <property type="entry name" value="LRR-containing_regulator"/>
</dbReference>
<evidence type="ECO:0000313" key="4">
    <source>
        <dbReference type="Proteomes" id="UP000054698"/>
    </source>
</evidence>
<dbReference type="AlphaFoldDB" id="A0A0W0TL24"/>
<dbReference type="Gene3D" id="3.80.10.10">
    <property type="entry name" value="Ribonuclease Inhibitor"/>
    <property type="match status" value="3"/>
</dbReference>
<dbReference type="RefSeq" id="WP_058446862.1">
    <property type="nucleotide sequence ID" value="NZ_CAAAHT010000057.1"/>
</dbReference>
<dbReference type="SUPFAM" id="SSF52047">
    <property type="entry name" value="RNI-like"/>
    <property type="match status" value="1"/>
</dbReference>
<dbReference type="PANTHER" id="PTHR24111">
    <property type="entry name" value="LEUCINE-RICH REPEAT-CONTAINING PROTEIN 34"/>
    <property type="match status" value="1"/>
</dbReference>
<dbReference type="EMBL" id="LNYB01000082">
    <property type="protein sequence ID" value="KTC95877.1"/>
    <property type="molecule type" value="Genomic_DNA"/>
</dbReference>
<keyword evidence="1" id="KW-0677">Repeat</keyword>
<dbReference type="OrthoDB" id="255109at2"/>
<name>A0A0W0TL24_9GAMM</name>
<dbReference type="PANTHER" id="PTHR24111:SF0">
    <property type="entry name" value="LEUCINE-RICH REPEAT-CONTAINING PROTEIN"/>
    <property type="match status" value="1"/>
</dbReference>
<organism evidence="3 4">
    <name type="scientific">Legionella feeleii</name>
    <dbReference type="NCBI Taxonomy" id="453"/>
    <lineage>
        <taxon>Bacteria</taxon>
        <taxon>Pseudomonadati</taxon>
        <taxon>Pseudomonadota</taxon>
        <taxon>Gammaproteobacteria</taxon>
        <taxon>Legionellales</taxon>
        <taxon>Legionellaceae</taxon>
        <taxon>Legionella</taxon>
    </lineage>
</organism>